<name>A0A7Y9H0G7_9ACTN</name>
<protein>
    <recommendedName>
        <fullName evidence="3">PD-(D/E)XK endonuclease-like domain-containing protein</fullName>
    </recommendedName>
</protein>
<evidence type="ECO:0000313" key="1">
    <source>
        <dbReference type="EMBL" id="NYE35657.1"/>
    </source>
</evidence>
<organism evidence="1 2">
    <name type="scientific">Nocardioides cavernae</name>
    <dbReference type="NCBI Taxonomy" id="1921566"/>
    <lineage>
        <taxon>Bacteria</taxon>
        <taxon>Bacillati</taxon>
        <taxon>Actinomycetota</taxon>
        <taxon>Actinomycetes</taxon>
        <taxon>Propionibacteriales</taxon>
        <taxon>Nocardioidaceae</taxon>
        <taxon>Nocardioides</taxon>
    </lineage>
</organism>
<accession>A0A7Y9H0G7</accession>
<dbReference type="AlphaFoldDB" id="A0A7Y9H0G7"/>
<evidence type="ECO:0000313" key="2">
    <source>
        <dbReference type="Proteomes" id="UP000549911"/>
    </source>
</evidence>
<reference evidence="1 2" key="2">
    <citation type="submission" date="2020-08" db="EMBL/GenBank/DDBJ databases">
        <title>The Agave Microbiome: Exploring the role of microbial communities in plant adaptations to desert environments.</title>
        <authorList>
            <person name="Partida-Martinez L.P."/>
        </authorList>
    </citation>
    <scope>NUCLEOTIDE SEQUENCE [LARGE SCALE GENOMIC DNA]</scope>
    <source>
        <strain evidence="1 2">AT2.17</strain>
    </source>
</reference>
<keyword evidence="2" id="KW-1185">Reference proteome</keyword>
<dbReference type="Proteomes" id="UP000549911">
    <property type="component" value="Unassembled WGS sequence"/>
</dbReference>
<dbReference type="EMBL" id="JACCBW010000001">
    <property type="protein sequence ID" value="NYE35657.1"/>
    <property type="molecule type" value="Genomic_DNA"/>
</dbReference>
<reference evidence="1 2" key="1">
    <citation type="submission" date="2020-07" db="EMBL/GenBank/DDBJ databases">
        <authorList>
            <person name="Partida-Martinez L."/>
            <person name="Huntemann M."/>
            <person name="Clum A."/>
            <person name="Wang J."/>
            <person name="Palaniappan K."/>
            <person name="Ritter S."/>
            <person name="Chen I.-M."/>
            <person name="Stamatis D."/>
            <person name="Reddy T."/>
            <person name="O'Malley R."/>
            <person name="Daum C."/>
            <person name="Shapiro N."/>
            <person name="Ivanova N."/>
            <person name="Kyrpides N."/>
            <person name="Woyke T."/>
        </authorList>
    </citation>
    <scope>NUCLEOTIDE SEQUENCE [LARGE SCALE GENOMIC DNA]</scope>
    <source>
        <strain evidence="1 2">AT2.17</strain>
    </source>
</reference>
<proteinExistence type="predicted"/>
<comment type="caution">
    <text evidence="1">The sequence shown here is derived from an EMBL/GenBank/DDBJ whole genome shotgun (WGS) entry which is preliminary data.</text>
</comment>
<sequence>MTGAAERREAFAAAGLPVPVYPSKPVQRHDSNAWDVRIGILTHRVIGIVAPQAQHLPSAEHPALIRATVGSIVSDRSLGRLDRARTRITGLTTQYLREFLPPPSVEFLGTELMAGRGRVDLAWRHPTLGVWFDELKTWRHSQAGLDDPTWRQITRYLDAGTTTYADQFAGVRLLTLGNLRACVAISRQGLIEDLAHSPLAPSLLTVGGAA</sequence>
<gene>
    <name evidence="1" type="ORF">F4692_000761</name>
</gene>
<dbReference type="RefSeq" id="WP_179618281.1">
    <property type="nucleotide sequence ID" value="NZ_JACCBW010000001.1"/>
</dbReference>
<evidence type="ECO:0008006" key="3">
    <source>
        <dbReference type="Google" id="ProtNLM"/>
    </source>
</evidence>